<dbReference type="AlphaFoldDB" id="A0A8H7SCE6"/>
<dbReference type="PANTHER" id="PTHR24320:SF226">
    <property type="entry name" value="RETINOL DEHYDROGENASE 11"/>
    <property type="match status" value="1"/>
</dbReference>
<evidence type="ECO:0000256" key="2">
    <source>
        <dbReference type="ARBA" id="ARBA00023002"/>
    </source>
</evidence>
<reference evidence="3 4" key="1">
    <citation type="submission" date="2020-12" db="EMBL/GenBank/DDBJ databases">
        <title>Metabolic potential, ecology and presence of endohyphal bacteria is reflected in genomic diversity of Mucoromycotina.</title>
        <authorList>
            <person name="Muszewska A."/>
            <person name="Okrasinska A."/>
            <person name="Steczkiewicz K."/>
            <person name="Drgas O."/>
            <person name="Orlowska M."/>
            <person name="Perlinska-Lenart U."/>
            <person name="Aleksandrzak-Piekarczyk T."/>
            <person name="Szatraj K."/>
            <person name="Zielenkiewicz U."/>
            <person name="Pilsyk S."/>
            <person name="Malc E."/>
            <person name="Mieczkowski P."/>
            <person name="Kruszewska J.S."/>
            <person name="Biernat P."/>
            <person name="Pawlowska J."/>
        </authorList>
    </citation>
    <scope>NUCLEOTIDE SEQUENCE [LARGE SCALE GENOMIC DNA]</scope>
    <source>
        <strain evidence="3 4">CBS 142.35</strain>
    </source>
</reference>
<accession>A0A8H7SCE6</accession>
<evidence type="ECO:0000313" key="3">
    <source>
        <dbReference type="EMBL" id="KAG2227744.1"/>
    </source>
</evidence>
<keyword evidence="4" id="KW-1185">Reference proteome</keyword>
<dbReference type="PANTHER" id="PTHR24320">
    <property type="entry name" value="RETINOL DEHYDROGENASE"/>
    <property type="match status" value="1"/>
</dbReference>
<dbReference type="GO" id="GO:0016491">
    <property type="term" value="F:oxidoreductase activity"/>
    <property type="evidence" value="ECO:0007669"/>
    <property type="project" value="UniProtKB-KW"/>
</dbReference>
<proteinExistence type="inferred from homology"/>
<evidence type="ECO:0000256" key="1">
    <source>
        <dbReference type="ARBA" id="ARBA00006484"/>
    </source>
</evidence>
<name>A0A8H7SCE6_9FUNG</name>
<keyword evidence="2" id="KW-0560">Oxidoreductase</keyword>
<dbReference type="SUPFAM" id="SSF51735">
    <property type="entry name" value="NAD(P)-binding Rossmann-fold domains"/>
    <property type="match status" value="1"/>
</dbReference>
<dbReference type="Gene3D" id="3.40.50.720">
    <property type="entry name" value="NAD(P)-binding Rossmann-like Domain"/>
    <property type="match status" value="1"/>
</dbReference>
<gene>
    <name evidence="3" type="ORF">INT45_004786</name>
</gene>
<protein>
    <submittedName>
        <fullName evidence="3">Uncharacterized protein</fullName>
    </submittedName>
</protein>
<comment type="caution">
    <text evidence="3">The sequence shown here is derived from an EMBL/GenBank/DDBJ whole genome shotgun (WGS) entry which is preliminary data.</text>
</comment>
<comment type="similarity">
    <text evidence="1">Belongs to the short-chain dehydrogenases/reductases (SDR) family.</text>
</comment>
<dbReference type="EMBL" id="JAEPRB010000005">
    <property type="protein sequence ID" value="KAG2227744.1"/>
    <property type="molecule type" value="Genomic_DNA"/>
</dbReference>
<dbReference type="OrthoDB" id="191139at2759"/>
<dbReference type="InterPro" id="IPR036291">
    <property type="entry name" value="NAD(P)-bd_dom_sf"/>
</dbReference>
<evidence type="ECO:0000313" key="4">
    <source>
        <dbReference type="Proteomes" id="UP000646827"/>
    </source>
</evidence>
<sequence length="173" mass="19526">MPSRIVNISSSLYTVTKFFNTSIEKMNDEDYYNTVLQYGRTKAIVMLLSSELDRRLRAKGVNYLYAKLYVNTNDPGAVKTQPYYTHINKGSIMDKLISLIFVSVDEGALTHLYLATSPEVEEQSIHGEYYTPIAKRGKASSSYTKSEKEAKKAWSTVEKLIKEKVPDYSGAGI</sequence>
<organism evidence="3 4">
    <name type="scientific">Circinella minor</name>
    <dbReference type="NCBI Taxonomy" id="1195481"/>
    <lineage>
        <taxon>Eukaryota</taxon>
        <taxon>Fungi</taxon>
        <taxon>Fungi incertae sedis</taxon>
        <taxon>Mucoromycota</taxon>
        <taxon>Mucoromycotina</taxon>
        <taxon>Mucoromycetes</taxon>
        <taxon>Mucorales</taxon>
        <taxon>Lichtheimiaceae</taxon>
        <taxon>Circinella</taxon>
    </lineage>
</organism>
<dbReference type="Proteomes" id="UP000646827">
    <property type="component" value="Unassembled WGS sequence"/>
</dbReference>